<name>A0A8S4QRN0_9NEOP</name>
<keyword evidence="2" id="KW-1185">Reference proteome</keyword>
<dbReference type="EMBL" id="CAKXAJ010018159">
    <property type="protein sequence ID" value="CAH2217487.1"/>
    <property type="molecule type" value="Genomic_DNA"/>
</dbReference>
<protein>
    <submittedName>
        <fullName evidence="1">Jg7762 protein</fullName>
    </submittedName>
</protein>
<organism evidence="1 2">
    <name type="scientific">Pararge aegeria aegeria</name>
    <dbReference type="NCBI Taxonomy" id="348720"/>
    <lineage>
        <taxon>Eukaryota</taxon>
        <taxon>Metazoa</taxon>
        <taxon>Ecdysozoa</taxon>
        <taxon>Arthropoda</taxon>
        <taxon>Hexapoda</taxon>
        <taxon>Insecta</taxon>
        <taxon>Pterygota</taxon>
        <taxon>Neoptera</taxon>
        <taxon>Endopterygota</taxon>
        <taxon>Lepidoptera</taxon>
        <taxon>Glossata</taxon>
        <taxon>Ditrysia</taxon>
        <taxon>Papilionoidea</taxon>
        <taxon>Nymphalidae</taxon>
        <taxon>Satyrinae</taxon>
        <taxon>Satyrini</taxon>
        <taxon>Parargina</taxon>
        <taxon>Pararge</taxon>
    </lineage>
</organism>
<proteinExistence type="predicted"/>
<dbReference type="AlphaFoldDB" id="A0A8S4QRN0"/>
<dbReference type="Proteomes" id="UP000838756">
    <property type="component" value="Unassembled WGS sequence"/>
</dbReference>
<dbReference type="OrthoDB" id="425681at2759"/>
<evidence type="ECO:0000313" key="2">
    <source>
        <dbReference type="Proteomes" id="UP000838756"/>
    </source>
</evidence>
<evidence type="ECO:0000313" key="1">
    <source>
        <dbReference type="EMBL" id="CAH2217487.1"/>
    </source>
</evidence>
<accession>A0A8S4QRN0</accession>
<comment type="caution">
    <text evidence="1">The sequence shown here is derived from an EMBL/GenBank/DDBJ whole genome shotgun (WGS) entry which is preliminary data.</text>
</comment>
<reference evidence="1" key="1">
    <citation type="submission" date="2022-03" db="EMBL/GenBank/DDBJ databases">
        <authorList>
            <person name="Lindestad O."/>
        </authorList>
    </citation>
    <scope>NUCLEOTIDE SEQUENCE</scope>
</reference>
<sequence length="75" mass="8704">MVQARILTFFGHVSRIDNSIERLVVQERIEGTRLRGRSPMRWADQVKAAVAVPLHERARKAAAREEWRQSVPQLK</sequence>
<gene>
    <name evidence="1" type="primary">jg7762</name>
    <name evidence="1" type="ORF">PAEG_LOCUS5376</name>
</gene>